<organism evidence="5 6">
    <name type="scientific">Setomelanomma holmii</name>
    <dbReference type="NCBI Taxonomy" id="210430"/>
    <lineage>
        <taxon>Eukaryota</taxon>
        <taxon>Fungi</taxon>
        <taxon>Dikarya</taxon>
        <taxon>Ascomycota</taxon>
        <taxon>Pezizomycotina</taxon>
        <taxon>Dothideomycetes</taxon>
        <taxon>Pleosporomycetidae</taxon>
        <taxon>Pleosporales</taxon>
        <taxon>Pleosporineae</taxon>
        <taxon>Phaeosphaeriaceae</taxon>
        <taxon>Setomelanomma</taxon>
    </lineage>
</organism>
<dbReference type="Pfam" id="PF08240">
    <property type="entry name" value="ADH_N"/>
    <property type="match status" value="1"/>
</dbReference>
<dbReference type="Gene3D" id="3.40.50.720">
    <property type="entry name" value="NAD(P)-binding Rossmann-like Domain"/>
    <property type="match status" value="1"/>
</dbReference>
<comment type="subunit">
    <text evidence="2">Monomer.</text>
</comment>
<sequence>MKQLINLTGHEVRTKIVPSPIPTPSAHQVLIKVVVSGSNPKDWKRPHWEADGSGPFANFKDRSGEGINQGDDVAGVVQKVGDGVLEFKVSDVKLPGDRVAAFHEMGSPGGSYAEYAVAWDFSTFHIPNSATFEEAATIPLTALTAAMALYRNLRLPPPWTPATTPIPLVIYGASSAVGSFAIKLARNSNIHPIIATAGNGAQYVERLLDRTKGDTVIDYRQGDEEVIRQIGEHLETNGFNQPKHGLDPGIGIASQKVLNEIVASDGEINLVLPSNFEVGPASKSVTTVGVIHNQDNGAYGPEANDLSLAMCRWFTRALQQGKLQGHPFEVRAGGLDGVEQALEDLKGGKASAVKYVFRIADTPGLERVFLL</sequence>
<dbReference type="Proteomes" id="UP000799777">
    <property type="component" value="Unassembled WGS sequence"/>
</dbReference>
<dbReference type="InterPro" id="IPR013154">
    <property type="entry name" value="ADH-like_N"/>
</dbReference>
<evidence type="ECO:0000259" key="4">
    <source>
        <dbReference type="SMART" id="SM00829"/>
    </source>
</evidence>
<gene>
    <name evidence="5" type="ORF">EK21DRAFT_76571</name>
</gene>
<dbReference type="InterPro" id="IPR020843">
    <property type="entry name" value="ER"/>
</dbReference>
<keyword evidence="6" id="KW-1185">Reference proteome</keyword>
<dbReference type="SMART" id="SM00829">
    <property type="entry name" value="PKS_ER"/>
    <property type="match status" value="1"/>
</dbReference>
<dbReference type="PANTHER" id="PTHR45348:SF5">
    <property type="entry name" value="OXIDOREDUCTASE, PUTATIVE (AFU_ORTHOLOGUE AFUA_8G01420)-RELATED"/>
    <property type="match status" value="1"/>
</dbReference>
<evidence type="ECO:0000313" key="6">
    <source>
        <dbReference type="Proteomes" id="UP000799777"/>
    </source>
</evidence>
<evidence type="ECO:0000256" key="2">
    <source>
        <dbReference type="ARBA" id="ARBA00011245"/>
    </source>
</evidence>
<dbReference type="InterPro" id="IPR011032">
    <property type="entry name" value="GroES-like_sf"/>
</dbReference>
<dbReference type="AlphaFoldDB" id="A0A9P4H1H5"/>
<comment type="caution">
    <text evidence="5">The sequence shown here is derived from an EMBL/GenBank/DDBJ whole genome shotgun (WGS) entry which is preliminary data.</text>
</comment>
<dbReference type="InterPro" id="IPR047122">
    <property type="entry name" value="Trans-enoyl_RdTase-like"/>
</dbReference>
<dbReference type="CDD" id="cd08249">
    <property type="entry name" value="enoyl_reductase_like"/>
    <property type="match status" value="1"/>
</dbReference>
<proteinExistence type="inferred from homology"/>
<dbReference type="PANTHER" id="PTHR45348">
    <property type="entry name" value="HYPOTHETICAL OXIDOREDUCTASE (EUROFUNG)"/>
    <property type="match status" value="1"/>
</dbReference>
<comment type="similarity">
    <text evidence="1">Belongs to the zinc-containing alcohol dehydrogenase family.</text>
</comment>
<dbReference type="InterPro" id="IPR036291">
    <property type="entry name" value="NAD(P)-bd_dom_sf"/>
</dbReference>
<protein>
    <submittedName>
        <fullName evidence="5">GroES-like protein</fullName>
    </submittedName>
</protein>
<evidence type="ECO:0000313" key="5">
    <source>
        <dbReference type="EMBL" id="KAF2025400.1"/>
    </source>
</evidence>
<dbReference type="EMBL" id="ML978267">
    <property type="protein sequence ID" value="KAF2025400.1"/>
    <property type="molecule type" value="Genomic_DNA"/>
</dbReference>
<dbReference type="Gene3D" id="3.90.180.10">
    <property type="entry name" value="Medium-chain alcohol dehydrogenases, catalytic domain"/>
    <property type="match status" value="1"/>
</dbReference>
<name>A0A9P4H1H5_9PLEO</name>
<feature type="domain" description="Enoyl reductase (ER)" evidence="4">
    <location>
        <begin position="13"/>
        <end position="353"/>
    </location>
</feature>
<reference evidence="5" key="1">
    <citation type="journal article" date="2020" name="Stud. Mycol.">
        <title>101 Dothideomycetes genomes: a test case for predicting lifestyles and emergence of pathogens.</title>
        <authorList>
            <person name="Haridas S."/>
            <person name="Albert R."/>
            <person name="Binder M."/>
            <person name="Bloem J."/>
            <person name="Labutti K."/>
            <person name="Salamov A."/>
            <person name="Andreopoulos B."/>
            <person name="Baker S."/>
            <person name="Barry K."/>
            <person name="Bills G."/>
            <person name="Bluhm B."/>
            <person name="Cannon C."/>
            <person name="Castanera R."/>
            <person name="Culley D."/>
            <person name="Daum C."/>
            <person name="Ezra D."/>
            <person name="Gonzalez J."/>
            <person name="Henrissat B."/>
            <person name="Kuo A."/>
            <person name="Liang C."/>
            <person name="Lipzen A."/>
            <person name="Lutzoni F."/>
            <person name="Magnuson J."/>
            <person name="Mondo S."/>
            <person name="Nolan M."/>
            <person name="Ohm R."/>
            <person name="Pangilinan J."/>
            <person name="Park H.-J."/>
            <person name="Ramirez L."/>
            <person name="Alfaro M."/>
            <person name="Sun H."/>
            <person name="Tritt A."/>
            <person name="Yoshinaga Y."/>
            <person name="Zwiers L.-H."/>
            <person name="Turgeon B."/>
            <person name="Goodwin S."/>
            <person name="Spatafora J."/>
            <person name="Crous P."/>
            <person name="Grigoriev I."/>
        </authorList>
    </citation>
    <scope>NUCLEOTIDE SEQUENCE</scope>
    <source>
        <strain evidence="5">CBS 110217</strain>
    </source>
</reference>
<evidence type="ECO:0000256" key="1">
    <source>
        <dbReference type="ARBA" id="ARBA00008072"/>
    </source>
</evidence>
<evidence type="ECO:0000256" key="3">
    <source>
        <dbReference type="ARBA" id="ARBA00023002"/>
    </source>
</evidence>
<dbReference type="SUPFAM" id="SSF50129">
    <property type="entry name" value="GroES-like"/>
    <property type="match status" value="1"/>
</dbReference>
<dbReference type="OrthoDB" id="3233595at2759"/>
<dbReference type="GO" id="GO:0016651">
    <property type="term" value="F:oxidoreductase activity, acting on NAD(P)H"/>
    <property type="evidence" value="ECO:0007669"/>
    <property type="project" value="InterPro"/>
</dbReference>
<accession>A0A9P4H1H5</accession>
<dbReference type="SUPFAM" id="SSF51735">
    <property type="entry name" value="NAD(P)-binding Rossmann-fold domains"/>
    <property type="match status" value="1"/>
</dbReference>
<keyword evidence="3" id="KW-0560">Oxidoreductase</keyword>